<dbReference type="OrthoDB" id="43095at2"/>
<accession>A0A176K2V2</accession>
<proteinExistence type="predicted"/>
<dbReference type="Gene3D" id="2.60.120.380">
    <property type="match status" value="1"/>
</dbReference>
<dbReference type="Proteomes" id="UP000077339">
    <property type="component" value="Unassembled WGS sequence"/>
</dbReference>
<organism evidence="2 3">
    <name type="scientific">Kosmotoga arenicorallina S304</name>
    <dbReference type="NCBI Taxonomy" id="1453497"/>
    <lineage>
        <taxon>Bacteria</taxon>
        <taxon>Thermotogati</taxon>
        <taxon>Thermotogota</taxon>
        <taxon>Thermotogae</taxon>
        <taxon>Kosmotogales</taxon>
        <taxon>Kosmotogaceae</taxon>
        <taxon>Kosmotoga</taxon>
    </lineage>
</organism>
<dbReference type="STRING" id="1453497.AT15_07390"/>
<dbReference type="PATRIC" id="fig|1453497.3.peg.1473"/>
<feature type="signal peptide" evidence="1">
    <location>
        <begin position="1"/>
        <end position="18"/>
    </location>
</feature>
<dbReference type="AlphaFoldDB" id="A0A176K2V2"/>
<protein>
    <recommendedName>
        <fullName evidence="4">VWFA domain-containing protein</fullName>
    </recommendedName>
</protein>
<comment type="caution">
    <text evidence="2">The sequence shown here is derived from an EMBL/GenBank/DDBJ whole genome shotgun (WGS) entry which is preliminary data.</text>
</comment>
<name>A0A176K2V2_9BACT</name>
<dbReference type="RefSeq" id="WP_068346346.1">
    <property type="nucleotide sequence ID" value="NZ_JFHK01000004.1"/>
</dbReference>
<reference evidence="2 3" key="1">
    <citation type="submission" date="2014-02" db="EMBL/GenBank/DDBJ databases">
        <title>Kosmotoga genome sequencing.</title>
        <authorList>
            <person name="Pollo S.M."/>
            <person name="Charchuk R."/>
            <person name="Nesbo C.L."/>
        </authorList>
    </citation>
    <scope>NUCLEOTIDE SEQUENCE [LARGE SCALE GENOMIC DNA]</scope>
    <source>
        <strain evidence="2 3">S304</strain>
    </source>
</reference>
<evidence type="ECO:0000313" key="2">
    <source>
        <dbReference type="EMBL" id="OAA31312.1"/>
    </source>
</evidence>
<evidence type="ECO:0008006" key="4">
    <source>
        <dbReference type="Google" id="ProtNLM"/>
    </source>
</evidence>
<feature type="chain" id="PRO_5008047376" description="VWFA domain-containing protein" evidence="1">
    <location>
        <begin position="19"/>
        <end position="470"/>
    </location>
</feature>
<keyword evidence="1" id="KW-0732">Signal</keyword>
<keyword evidence="3" id="KW-1185">Reference proteome</keyword>
<sequence>MKRLFLGVILMLSTACLALTAINNIDASKFPEVKVQVTTMGYYTPDDLEISEDGVEVTPSVRLLKREPLESVNIYYFLDISGSMNQQLPETIDKLTAFSEAINAIFEGKLQEHFIALSDRIFKEVIGSSKDTKKILTELYSLPVTADEDFGKVINSYKFAENSIIVFADDRDSWKEKLSPALAKSGFFFVALDTGSDYAKMFSGATKGIVFDGERLDSLEAIISLFSRSLWELVYSSPFPELSLHTVEINGKAANYLSSGDEPFVIPETETVEATAGEKLILKGTLIGEIKSLEASYDDTQLKVKVVDQEYSLELIPEPGIGTLTLRACSLWKCFEKNVNLLVIEREPALEATIFWDNPEADLDLYVIEPSEAVYFLNSKGIGLLTCDEKKEPGTEKYRLKPNGKSPPHGRYIIRVHYYSGDGPVEFRVAVYSYGALIFEGEFALEFPDSRNCLPDAIGPDWIDVIKINF</sequence>
<evidence type="ECO:0000313" key="3">
    <source>
        <dbReference type="Proteomes" id="UP000077339"/>
    </source>
</evidence>
<gene>
    <name evidence="2" type="ORF">AT15_07390</name>
</gene>
<dbReference type="PROSITE" id="PS51257">
    <property type="entry name" value="PROKAR_LIPOPROTEIN"/>
    <property type="match status" value="1"/>
</dbReference>
<evidence type="ECO:0000256" key="1">
    <source>
        <dbReference type="SAM" id="SignalP"/>
    </source>
</evidence>
<dbReference type="EMBL" id="JFHK01000004">
    <property type="protein sequence ID" value="OAA31312.1"/>
    <property type="molecule type" value="Genomic_DNA"/>
</dbReference>